<dbReference type="AlphaFoldDB" id="A0A413T0V8"/>
<dbReference type="EMBL" id="QSFT01000011">
    <property type="protein sequence ID" value="RHA76245.1"/>
    <property type="molecule type" value="Genomic_DNA"/>
</dbReference>
<keyword evidence="5" id="KW-0808">Transferase</keyword>
<feature type="domain" description="PAS" evidence="13">
    <location>
        <begin position="109"/>
        <end position="163"/>
    </location>
</feature>
<dbReference type="PROSITE" id="PS50112">
    <property type="entry name" value="PAS"/>
    <property type="match status" value="1"/>
</dbReference>
<evidence type="ECO:0000256" key="3">
    <source>
        <dbReference type="ARBA" id="ARBA00012438"/>
    </source>
</evidence>
<feature type="coiled-coil region" evidence="10">
    <location>
        <begin position="89"/>
        <end position="116"/>
    </location>
</feature>
<evidence type="ECO:0000256" key="10">
    <source>
        <dbReference type="SAM" id="Coils"/>
    </source>
</evidence>
<evidence type="ECO:0000256" key="2">
    <source>
        <dbReference type="ARBA" id="ARBA00004370"/>
    </source>
</evidence>
<comment type="catalytic activity">
    <reaction evidence="1">
        <text>ATP + protein L-histidine = ADP + protein N-phospho-L-histidine.</text>
        <dbReference type="EC" id="2.7.13.3"/>
    </reaction>
</comment>
<name>A0A413T0V8_9BACT</name>
<dbReference type="SMART" id="SM00091">
    <property type="entry name" value="PAS"/>
    <property type="match status" value="1"/>
</dbReference>
<feature type="domain" description="HAMP" evidence="14">
    <location>
        <begin position="52"/>
        <end position="104"/>
    </location>
</feature>
<dbReference type="GO" id="GO:0005524">
    <property type="term" value="F:ATP binding"/>
    <property type="evidence" value="ECO:0007669"/>
    <property type="project" value="UniProtKB-KW"/>
</dbReference>
<dbReference type="PROSITE" id="PS50885">
    <property type="entry name" value="HAMP"/>
    <property type="match status" value="1"/>
</dbReference>
<evidence type="ECO:0000256" key="9">
    <source>
        <dbReference type="ARBA" id="ARBA00023012"/>
    </source>
</evidence>
<evidence type="ECO:0000256" key="4">
    <source>
        <dbReference type="ARBA" id="ARBA00022553"/>
    </source>
</evidence>
<protein>
    <recommendedName>
        <fullName evidence="3">histidine kinase</fullName>
        <ecNumber evidence="3">2.7.13.3</ecNumber>
    </recommendedName>
</protein>
<keyword evidence="4" id="KW-0597">Phosphoprotein</keyword>
<feature type="transmembrane region" description="Helical" evidence="11">
    <location>
        <begin position="7"/>
        <end position="26"/>
    </location>
</feature>
<dbReference type="Pfam" id="PF02518">
    <property type="entry name" value="HATPase_c"/>
    <property type="match status" value="1"/>
</dbReference>
<evidence type="ECO:0000256" key="11">
    <source>
        <dbReference type="SAM" id="Phobius"/>
    </source>
</evidence>
<dbReference type="InterPro" id="IPR000014">
    <property type="entry name" value="PAS"/>
</dbReference>
<dbReference type="GO" id="GO:0000155">
    <property type="term" value="F:phosphorelay sensor kinase activity"/>
    <property type="evidence" value="ECO:0007669"/>
    <property type="project" value="InterPro"/>
</dbReference>
<dbReference type="InterPro" id="IPR035965">
    <property type="entry name" value="PAS-like_dom_sf"/>
</dbReference>
<dbReference type="CDD" id="cd00082">
    <property type="entry name" value="HisKA"/>
    <property type="match status" value="1"/>
</dbReference>
<dbReference type="GO" id="GO:0016020">
    <property type="term" value="C:membrane"/>
    <property type="evidence" value="ECO:0007669"/>
    <property type="project" value="UniProtKB-SubCell"/>
</dbReference>
<feature type="domain" description="Histidine kinase" evidence="12">
    <location>
        <begin position="227"/>
        <end position="435"/>
    </location>
</feature>
<dbReference type="InterPro" id="IPR003594">
    <property type="entry name" value="HATPase_dom"/>
</dbReference>
<keyword evidence="11" id="KW-1133">Transmembrane helix</keyword>
<evidence type="ECO:0000256" key="1">
    <source>
        <dbReference type="ARBA" id="ARBA00000085"/>
    </source>
</evidence>
<evidence type="ECO:0000259" key="12">
    <source>
        <dbReference type="PROSITE" id="PS50109"/>
    </source>
</evidence>
<evidence type="ECO:0000256" key="5">
    <source>
        <dbReference type="ARBA" id="ARBA00022679"/>
    </source>
</evidence>
<evidence type="ECO:0000259" key="13">
    <source>
        <dbReference type="PROSITE" id="PS50112"/>
    </source>
</evidence>
<keyword evidence="7" id="KW-0418">Kinase</keyword>
<keyword evidence="11" id="KW-0812">Transmembrane</keyword>
<dbReference type="InterPro" id="IPR003661">
    <property type="entry name" value="HisK_dim/P_dom"/>
</dbReference>
<dbReference type="SUPFAM" id="SSF47384">
    <property type="entry name" value="Homodimeric domain of signal transducing histidine kinase"/>
    <property type="match status" value="1"/>
</dbReference>
<evidence type="ECO:0000313" key="15">
    <source>
        <dbReference type="EMBL" id="RHA76245.1"/>
    </source>
</evidence>
<dbReference type="Gene3D" id="1.10.287.130">
    <property type="match status" value="1"/>
</dbReference>
<feature type="transmembrane region" description="Helical" evidence="11">
    <location>
        <begin position="32"/>
        <end position="51"/>
    </location>
</feature>
<evidence type="ECO:0000256" key="8">
    <source>
        <dbReference type="ARBA" id="ARBA00022840"/>
    </source>
</evidence>
<keyword evidence="8" id="KW-0067">ATP-binding</keyword>
<evidence type="ECO:0000256" key="6">
    <source>
        <dbReference type="ARBA" id="ARBA00022741"/>
    </source>
</evidence>
<dbReference type="Pfam" id="PF13188">
    <property type="entry name" value="PAS_8"/>
    <property type="match status" value="1"/>
</dbReference>
<dbReference type="PROSITE" id="PS50109">
    <property type="entry name" value="HIS_KIN"/>
    <property type="match status" value="1"/>
</dbReference>
<reference evidence="15 16" key="1">
    <citation type="submission" date="2018-08" db="EMBL/GenBank/DDBJ databases">
        <title>A genome reference for cultivated species of the human gut microbiota.</title>
        <authorList>
            <person name="Zou Y."/>
            <person name="Xue W."/>
            <person name="Luo G."/>
        </authorList>
    </citation>
    <scope>NUCLEOTIDE SEQUENCE [LARGE SCALE GENOMIC DNA]</scope>
    <source>
        <strain evidence="15 16">AM42-38</strain>
    </source>
</reference>
<evidence type="ECO:0000259" key="14">
    <source>
        <dbReference type="PROSITE" id="PS50885"/>
    </source>
</evidence>
<dbReference type="Proteomes" id="UP000283855">
    <property type="component" value="Unassembled WGS sequence"/>
</dbReference>
<organism evidence="15 16">
    <name type="scientific">Phocaeicola coprophilus</name>
    <dbReference type="NCBI Taxonomy" id="387090"/>
    <lineage>
        <taxon>Bacteria</taxon>
        <taxon>Pseudomonadati</taxon>
        <taxon>Bacteroidota</taxon>
        <taxon>Bacteroidia</taxon>
        <taxon>Bacteroidales</taxon>
        <taxon>Bacteroidaceae</taxon>
        <taxon>Phocaeicola</taxon>
    </lineage>
</organism>
<accession>A0A413T0V8</accession>
<dbReference type="CDD" id="cd06225">
    <property type="entry name" value="HAMP"/>
    <property type="match status" value="1"/>
</dbReference>
<dbReference type="PANTHER" id="PTHR43065">
    <property type="entry name" value="SENSOR HISTIDINE KINASE"/>
    <property type="match status" value="1"/>
</dbReference>
<keyword evidence="11" id="KW-0472">Membrane</keyword>
<dbReference type="Gene3D" id="3.30.565.10">
    <property type="entry name" value="Histidine kinase-like ATPase, C-terminal domain"/>
    <property type="match status" value="1"/>
</dbReference>
<sequence>MKIKTQFLILAFLLLTAGCLISALILKDRGVLFYLIEGVILVTLLFLIYFYQKVVKPIRSIGNGMELLREQDFSSRLSPVGQKDADRIVQVFNRMMEQLKDERLRLREQNHFLDLLISASPMGVIILDFDDHISMLNQAAVRFMGYTAPEELTGKKIEELNSPLAEELNRIARNKTETIRLSDSMIYRCSRLSFVDRGFAHPFILIESLTSEVVKAEKKAYEKVIRMIAHEVNNTVAGITSTLESVSDALQDTEDSDDLREVMQVCVERCYSMSRFITNFADVVKIPDAQLQTVYLNERVTACKRFMENICRNKDIQLHINLCEENPQVQMDTTLFEQVIVNILKNAAESIEVHGNIYIQTTSSPVTLEIADTGAGISREVEARLFSPFFSTKPNGQGIGLIFIRDVLIKHGCTFSLRTWPDGLTRFLIRFPHNDRTIQPD</sequence>
<dbReference type="InterPro" id="IPR005467">
    <property type="entry name" value="His_kinase_dom"/>
</dbReference>
<dbReference type="CDD" id="cd00130">
    <property type="entry name" value="PAS"/>
    <property type="match status" value="1"/>
</dbReference>
<comment type="caution">
    <text evidence="15">The sequence shown here is derived from an EMBL/GenBank/DDBJ whole genome shotgun (WGS) entry which is preliminary data.</text>
</comment>
<dbReference type="PANTHER" id="PTHR43065:SF10">
    <property type="entry name" value="PEROXIDE STRESS-ACTIVATED HISTIDINE KINASE MAK3"/>
    <property type="match status" value="1"/>
</dbReference>
<dbReference type="InterPro" id="IPR003660">
    <property type="entry name" value="HAMP_dom"/>
</dbReference>
<dbReference type="Gene3D" id="6.10.340.10">
    <property type="match status" value="1"/>
</dbReference>
<keyword evidence="9" id="KW-0902">Two-component regulatory system</keyword>
<evidence type="ECO:0000256" key="7">
    <source>
        <dbReference type="ARBA" id="ARBA00022777"/>
    </source>
</evidence>
<evidence type="ECO:0000313" key="16">
    <source>
        <dbReference type="Proteomes" id="UP000283855"/>
    </source>
</evidence>
<dbReference type="SUPFAM" id="SSF55785">
    <property type="entry name" value="PYP-like sensor domain (PAS domain)"/>
    <property type="match status" value="1"/>
</dbReference>
<keyword evidence="10" id="KW-0175">Coiled coil</keyword>
<dbReference type="SMART" id="SM00304">
    <property type="entry name" value="HAMP"/>
    <property type="match status" value="1"/>
</dbReference>
<dbReference type="SMART" id="SM00387">
    <property type="entry name" value="HATPase_c"/>
    <property type="match status" value="1"/>
</dbReference>
<dbReference type="RefSeq" id="WP_118400301.1">
    <property type="nucleotide sequence ID" value="NZ_CABJGD010000011.1"/>
</dbReference>
<keyword evidence="6" id="KW-0547">Nucleotide-binding</keyword>
<dbReference type="Gene3D" id="3.30.450.20">
    <property type="entry name" value="PAS domain"/>
    <property type="match status" value="1"/>
</dbReference>
<dbReference type="InterPro" id="IPR036097">
    <property type="entry name" value="HisK_dim/P_sf"/>
</dbReference>
<dbReference type="EC" id="2.7.13.3" evidence="3"/>
<gene>
    <name evidence="15" type="ORF">DW921_06770</name>
</gene>
<dbReference type="NCBIfam" id="TIGR00229">
    <property type="entry name" value="sensory_box"/>
    <property type="match status" value="1"/>
</dbReference>
<dbReference type="InterPro" id="IPR004358">
    <property type="entry name" value="Sig_transdc_His_kin-like_C"/>
</dbReference>
<dbReference type="InterPro" id="IPR036890">
    <property type="entry name" value="HATPase_C_sf"/>
</dbReference>
<proteinExistence type="predicted"/>
<dbReference type="PROSITE" id="PS51257">
    <property type="entry name" value="PROKAR_LIPOPROTEIN"/>
    <property type="match status" value="1"/>
</dbReference>
<comment type="subcellular location">
    <subcellularLocation>
        <location evidence="2">Membrane</location>
    </subcellularLocation>
</comment>
<dbReference type="SUPFAM" id="SSF55874">
    <property type="entry name" value="ATPase domain of HSP90 chaperone/DNA topoisomerase II/histidine kinase"/>
    <property type="match status" value="1"/>
</dbReference>
<dbReference type="PRINTS" id="PR00344">
    <property type="entry name" value="BCTRLSENSOR"/>
</dbReference>